<evidence type="ECO:0000256" key="6">
    <source>
        <dbReference type="ARBA" id="ARBA00022840"/>
    </source>
</evidence>
<dbReference type="Gene3D" id="3.30.30.30">
    <property type="match status" value="1"/>
</dbReference>
<dbReference type="PANTHER" id="PTHR45639:SF3">
    <property type="entry name" value="HYPOXIA UP-REGULATED PROTEIN 1"/>
    <property type="match status" value="1"/>
</dbReference>
<evidence type="ECO:0000256" key="9">
    <source>
        <dbReference type="SAM" id="MobiDB-lite"/>
    </source>
</evidence>
<dbReference type="InterPro" id="IPR029047">
    <property type="entry name" value="HSP70_peptide-bd_sf"/>
</dbReference>
<feature type="region of interest" description="Disordered" evidence="9">
    <location>
        <begin position="898"/>
        <end position="987"/>
    </location>
</feature>
<keyword evidence="7" id="KW-0143">Chaperone</keyword>
<proteinExistence type="inferred from homology"/>
<dbReference type="GO" id="GO:0034663">
    <property type="term" value="C:endoplasmic reticulum chaperone complex"/>
    <property type="evidence" value="ECO:0007669"/>
    <property type="project" value="TreeGrafter"/>
</dbReference>
<evidence type="ECO:0000313" key="12">
    <source>
        <dbReference type="Proteomes" id="UP000319801"/>
    </source>
</evidence>
<dbReference type="InterPro" id="IPR043129">
    <property type="entry name" value="ATPase_NBD"/>
</dbReference>
<comment type="caution">
    <text evidence="11">The sequence shown here is derived from an EMBL/GenBank/DDBJ whole genome shotgun (WGS) entry which is preliminary data.</text>
</comment>
<dbReference type="EMBL" id="VCAZ01000003">
    <property type="protein sequence ID" value="TSK16156.1"/>
    <property type="molecule type" value="Genomic_DNA"/>
</dbReference>
<dbReference type="PANTHER" id="PTHR45639">
    <property type="entry name" value="HSC70CB, ISOFORM G-RELATED"/>
    <property type="match status" value="1"/>
</dbReference>
<feature type="compositionally biased region" description="Basic and acidic residues" evidence="9">
    <location>
        <begin position="908"/>
        <end position="928"/>
    </location>
</feature>
<dbReference type="PRINTS" id="PR00301">
    <property type="entry name" value="HEATSHOCK70"/>
</dbReference>
<dbReference type="Gene3D" id="3.30.420.40">
    <property type="match status" value="2"/>
</dbReference>
<feature type="region of interest" description="Disordered" evidence="9">
    <location>
        <begin position="559"/>
        <end position="726"/>
    </location>
</feature>
<dbReference type="GO" id="GO:1903298">
    <property type="term" value="P:negative regulation of hypoxia-induced intrinsic apoptotic signaling pathway"/>
    <property type="evidence" value="ECO:0007669"/>
    <property type="project" value="TreeGrafter"/>
</dbReference>
<evidence type="ECO:0000256" key="4">
    <source>
        <dbReference type="ARBA" id="ARBA00022741"/>
    </source>
</evidence>
<dbReference type="Pfam" id="PF00012">
    <property type="entry name" value="HSP70"/>
    <property type="match status" value="1"/>
</dbReference>
<evidence type="ECO:0000256" key="5">
    <source>
        <dbReference type="ARBA" id="ARBA00022824"/>
    </source>
</evidence>
<dbReference type="InterPro" id="IPR018181">
    <property type="entry name" value="Heat_shock_70_CS"/>
</dbReference>
<dbReference type="InterPro" id="IPR029048">
    <property type="entry name" value="HSP70_C_sf"/>
</dbReference>
<evidence type="ECO:0000256" key="2">
    <source>
        <dbReference type="ARBA" id="ARBA00007381"/>
    </source>
</evidence>
<keyword evidence="6" id="KW-0067">ATP-binding</keyword>
<evidence type="ECO:0000256" key="8">
    <source>
        <dbReference type="ARBA" id="ARBA00040503"/>
    </source>
</evidence>
<sequence length="987" mass="110455">MREKLSLLALLCLALALLPSPAAPVAVMSVDLGSEWMKVAIVKPGVPMEIALNKESRRKTPVAVCLKENERLFGDGAIGVSVKNPKVVYRYIQSLLGKTADNLQVQQYQKHFPEHQLLPEKKRGTVYFKYSEEMQYTPEELLGMMLNYSRVLAEDFAEQPIKDAVITVPAFFNQAERRAVLQAAQMAGLKVLQLINDNTAVALNYGLFRRKDINTTAQNVMFYDMGSGSTTATIVTYQTIKTKEAGTQPQLQIRGVGFDRTLGGFEMELRLREHLAKLFNEQKKSKKDVRENARAMAKMLKEAQRLKTVLSANAEHAAQIEGLMDDIDFKAKVTRAEFEALCSDLFDRVAVPVQQALAVSEMSLDEIEQVILVGGATRVPKVQEMLLKATKKDELGKNINADEAAAMGAVYQAAALSKAFKVKPFLVRDAAVFPIQVEFSRETEEDEGAKGIKHNKRVLFQRMAPYPQRKVITFNRYTDDFTFNINYGDLSFLNQDDQKMFGSVNLTTVKLSGVGESFRKHSDAESKGIKAHFNMDESGLLILDRVESVFETIVEEKEEESTLTKLGNTISSLFGGGSTEPTANVTEPDEEEVLPEAGKDQEETGEKTEEAAQEQSDSEQKSQGEKGKEEPVTEGGEKKSNEGSEKEEPQTEKEAEASEKSDDENAAGAQEVEKKPKPQKKSKISIDIGVELEVNDVLNPSPEDIEVSKKKLQDLTDRDLEKQEREQSLNSLEAFVFETQDKLYQDEYQAVVTEEEKEAISSKLSEASAWLDDEGYSAGTKELKEKLAELKKLCKAMFFRVDERKKWPDRLAALESMLNHSSIFLKSAKMISGDDQIFTDVELKTLEKVINETLTWKNETVAEQEKRSPTEKPVLLSKDIEAKLSLLDREVSYLLNKAKFAKPKPKPKPKDKNTTSSDDKTNSTDSEKSIPPNGESDKAEESKPALEPPTEENKKEETETEPTLALETENKETTKDNDSQNHIEDEL</sequence>
<dbReference type="FunFam" id="1.20.1270.10:FF:000013">
    <property type="entry name" value="Hypoxia up-regulated protein 1"/>
    <property type="match status" value="1"/>
</dbReference>
<feature type="compositionally biased region" description="Basic and acidic residues" evidence="9">
    <location>
        <begin position="618"/>
        <end position="660"/>
    </location>
</feature>
<dbReference type="GO" id="GO:0005524">
    <property type="term" value="F:ATP binding"/>
    <property type="evidence" value="ECO:0007669"/>
    <property type="project" value="UniProtKB-KW"/>
</dbReference>
<dbReference type="FunFam" id="3.90.640.10:FF:000012">
    <property type="entry name" value="Hypoxia up-regulated protein 1"/>
    <property type="match status" value="1"/>
</dbReference>
<dbReference type="FunFam" id="3.30.30.30:FF:000004">
    <property type="entry name" value="hypoxia up-regulated protein 1"/>
    <property type="match status" value="1"/>
</dbReference>
<dbReference type="FunFam" id="2.60.34.10:FF:000009">
    <property type="entry name" value="Hypoxia up-regulated protein 1"/>
    <property type="match status" value="1"/>
</dbReference>
<dbReference type="Gene3D" id="2.60.34.10">
    <property type="entry name" value="Substrate Binding Domain Of DNAk, Chain A, domain 1"/>
    <property type="match status" value="1"/>
</dbReference>
<dbReference type="SUPFAM" id="SSF53067">
    <property type="entry name" value="Actin-like ATPase domain"/>
    <property type="match status" value="2"/>
</dbReference>
<dbReference type="PROSITE" id="PS00329">
    <property type="entry name" value="HSP70_2"/>
    <property type="match status" value="1"/>
</dbReference>
<accession>A0A556TJX9</accession>
<feature type="signal peptide" evidence="10">
    <location>
        <begin position="1"/>
        <end position="22"/>
    </location>
</feature>
<name>A0A556TJX9_BAGYA</name>
<dbReference type="InterPro" id="IPR013126">
    <property type="entry name" value="Hsp_70_fam"/>
</dbReference>
<feature type="chain" id="PRO_5021916598" description="Hypoxia up-regulated protein 1" evidence="10">
    <location>
        <begin position="23"/>
        <end position="987"/>
    </location>
</feature>
<dbReference type="CDD" id="cd10230">
    <property type="entry name" value="ASKHA_NBD_HSP70_HYOU1"/>
    <property type="match status" value="1"/>
</dbReference>
<dbReference type="OrthoDB" id="10262720at2759"/>
<keyword evidence="5" id="KW-0256">Endoplasmic reticulum</keyword>
<evidence type="ECO:0000313" key="11">
    <source>
        <dbReference type="EMBL" id="TSK16156.1"/>
    </source>
</evidence>
<comment type="subcellular location">
    <subcellularLocation>
        <location evidence="1">Endoplasmic reticulum lumen</location>
    </subcellularLocation>
</comment>
<feature type="compositionally biased region" description="Basic and acidic residues" evidence="9">
    <location>
        <begin position="597"/>
        <end position="610"/>
    </location>
</feature>
<reference evidence="11 12" key="1">
    <citation type="journal article" date="2019" name="Genome Biol. Evol.">
        <title>Whole-Genome Sequencing of the Giant Devil Catfish, Bagarius yarrelli.</title>
        <authorList>
            <person name="Jiang W."/>
            <person name="Lv Y."/>
            <person name="Cheng L."/>
            <person name="Yang K."/>
            <person name="Chao B."/>
            <person name="Wang X."/>
            <person name="Li Y."/>
            <person name="Pan X."/>
            <person name="You X."/>
            <person name="Zhang Y."/>
            <person name="Yang J."/>
            <person name="Li J."/>
            <person name="Zhang X."/>
            <person name="Liu S."/>
            <person name="Sun C."/>
            <person name="Yang J."/>
            <person name="Shi Q."/>
        </authorList>
    </citation>
    <scope>NUCLEOTIDE SEQUENCE [LARGE SCALE GENOMIC DNA]</scope>
    <source>
        <strain evidence="11">JWS20170419001</strain>
        <tissue evidence="11">Muscle</tissue>
    </source>
</reference>
<feature type="compositionally biased region" description="Basic and acidic residues" evidence="9">
    <location>
        <begin position="968"/>
        <end position="987"/>
    </location>
</feature>
<dbReference type="SUPFAM" id="SSF100934">
    <property type="entry name" value="Heat shock protein 70kD (HSP70), C-terminal subdomain"/>
    <property type="match status" value="1"/>
</dbReference>
<keyword evidence="12" id="KW-1185">Reference proteome</keyword>
<dbReference type="GO" id="GO:0030968">
    <property type="term" value="P:endoplasmic reticulum unfolded protein response"/>
    <property type="evidence" value="ECO:0007669"/>
    <property type="project" value="TreeGrafter"/>
</dbReference>
<dbReference type="GO" id="GO:0005788">
    <property type="term" value="C:endoplasmic reticulum lumen"/>
    <property type="evidence" value="ECO:0007669"/>
    <property type="project" value="UniProtKB-SubCell"/>
</dbReference>
<dbReference type="GO" id="GO:0140662">
    <property type="term" value="F:ATP-dependent protein folding chaperone"/>
    <property type="evidence" value="ECO:0007669"/>
    <property type="project" value="InterPro"/>
</dbReference>
<evidence type="ECO:0000256" key="7">
    <source>
        <dbReference type="ARBA" id="ARBA00023186"/>
    </source>
</evidence>
<dbReference type="Gene3D" id="3.90.640.10">
    <property type="entry name" value="Actin, Chain A, domain 4"/>
    <property type="match status" value="1"/>
</dbReference>
<dbReference type="Proteomes" id="UP000319801">
    <property type="component" value="Unassembled WGS sequence"/>
</dbReference>
<dbReference type="Gene3D" id="1.20.1270.10">
    <property type="match status" value="1"/>
</dbReference>
<feature type="compositionally biased region" description="Basic and acidic residues" evidence="9">
    <location>
        <begin position="935"/>
        <end position="944"/>
    </location>
</feature>
<comment type="similarity">
    <text evidence="2">Belongs to the heat shock protein 70 family.</text>
</comment>
<gene>
    <name evidence="11" type="ORF">Baya_1027</name>
</gene>
<organism evidence="11 12">
    <name type="scientific">Bagarius yarrelli</name>
    <name type="common">Goonch</name>
    <name type="synonym">Bagrus yarrelli</name>
    <dbReference type="NCBI Taxonomy" id="175774"/>
    <lineage>
        <taxon>Eukaryota</taxon>
        <taxon>Metazoa</taxon>
        <taxon>Chordata</taxon>
        <taxon>Craniata</taxon>
        <taxon>Vertebrata</taxon>
        <taxon>Euteleostomi</taxon>
        <taxon>Actinopterygii</taxon>
        <taxon>Neopterygii</taxon>
        <taxon>Teleostei</taxon>
        <taxon>Ostariophysi</taxon>
        <taxon>Siluriformes</taxon>
        <taxon>Sisoridae</taxon>
        <taxon>Sisorinae</taxon>
        <taxon>Bagarius</taxon>
    </lineage>
</organism>
<feature type="compositionally biased region" description="Basic and acidic residues" evidence="9">
    <location>
        <begin position="706"/>
        <end position="726"/>
    </location>
</feature>
<dbReference type="PROSITE" id="PS01036">
    <property type="entry name" value="HSP70_3"/>
    <property type="match status" value="1"/>
</dbReference>
<keyword evidence="4" id="KW-0547">Nucleotide-binding</keyword>
<keyword evidence="3 10" id="KW-0732">Signal</keyword>
<evidence type="ECO:0000256" key="10">
    <source>
        <dbReference type="SAM" id="SignalP"/>
    </source>
</evidence>
<dbReference type="AlphaFoldDB" id="A0A556TJX9"/>
<evidence type="ECO:0000256" key="1">
    <source>
        <dbReference type="ARBA" id="ARBA00004319"/>
    </source>
</evidence>
<evidence type="ECO:0000256" key="3">
    <source>
        <dbReference type="ARBA" id="ARBA00022729"/>
    </source>
</evidence>
<protein>
    <recommendedName>
        <fullName evidence="8">Hypoxia up-regulated protein 1</fullName>
    </recommendedName>
</protein>